<reference evidence="1 2" key="1">
    <citation type="journal article" date="2015" name="Genome Announc.">
        <title>Expanding the biotechnology potential of lactobacilli through comparative genomics of 213 strains and associated genera.</title>
        <authorList>
            <person name="Sun Z."/>
            <person name="Harris H.M."/>
            <person name="McCann A."/>
            <person name="Guo C."/>
            <person name="Argimon S."/>
            <person name="Zhang W."/>
            <person name="Yang X."/>
            <person name="Jeffery I.B."/>
            <person name="Cooney J.C."/>
            <person name="Kagawa T.F."/>
            <person name="Liu W."/>
            <person name="Song Y."/>
            <person name="Salvetti E."/>
            <person name="Wrobel A."/>
            <person name="Rasinkangas P."/>
            <person name="Parkhill J."/>
            <person name="Rea M.C."/>
            <person name="O'Sullivan O."/>
            <person name="Ritari J."/>
            <person name="Douillard F.P."/>
            <person name="Paul Ross R."/>
            <person name="Yang R."/>
            <person name="Briner A.E."/>
            <person name="Felis G.E."/>
            <person name="de Vos W.M."/>
            <person name="Barrangou R."/>
            <person name="Klaenhammer T.R."/>
            <person name="Caufield P.W."/>
            <person name="Cui Y."/>
            <person name="Zhang H."/>
            <person name="O'Toole P.W."/>
        </authorList>
    </citation>
    <scope>NUCLEOTIDE SEQUENCE [LARGE SCALE GENOMIC DNA]</scope>
    <source>
        <strain evidence="1 2">DSM 16045</strain>
    </source>
</reference>
<dbReference type="SUPFAM" id="SSF53822">
    <property type="entry name" value="Periplasmic binding protein-like I"/>
    <property type="match status" value="1"/>
</dbReference>
<organism evidence="1 2">
    <name type="scientific">Limosilactobacillus gastricus DSM 16045</name>
    <dbReference type="NCBI Taxonomy" id="1423749"/>
    <lineage>
        <taxon>Bacteria</taxon>
        <taxon>Bacillati</taxon>
        <taxon>Bacillota</taxon>
        <taxon>Bacilli</taxon>
        <taxon>Lactobacillales</taxon>
        <taxon>Lactobacillaceae</taxon>
        <taxon>Limosilactobacillus</taxon>
    </lineage>
</organism>
<dbReference type="EMBL" id="AZFN01000047">
    <property type="protein sequence ID" value="KRL99777.1"/>
    <property type="molecule type" value="Genomic_DNA"/>
</dbReference>
<dbReference type="PATRIC" id="fig|1423749.3.peg.1421"/>
<gene>
    <name evidence="1" type="ORF">FC60_GL001378</name>
</gene>
<dbReference type="Gene3D" id="3.40.50.2300">
    <property type="match status" value="1"/>
</dbReference>
<name>A0A0R1V2A0_9LACO</name>
<evidence type="ECO:0000313" key="2">
    <source>
        <dbReference type="Proteomes" id="UP000051739"/>
    </source>
</evidence>
<sequence>METLTFDSVATNNTEAVEEMTKRMMIAGYDELYFVSWQLEKVSTRIKRYQGFLRAHVTLTVPI</sequence>
<evidence type="ECO:0000313" key="1">
    <source>
        <dbReference type="EMBL" id="KRL99777.1"/>
    </source>
</evidence>
<dbReference type="AlphaFoldDB" id="A0A0R1V2A0"/>
<accession>A0A0R1V2A0</accession>
<dbReference type="InterPro" id="IPR028082">
    <property type="entry name" value="Peripla_BP_I"/>
</dbReference>
<keyword evidence="2" id="KW-1185">Reference proteome</keyword>
<protein>
    <submittedName>
        <fullName evidence="1">Uncharacterized protein</fullName>
    </submittedName>
</protein>
<dbReference type="Proteomes" id="UP000051739">
    <property type="component" value="Unassembled WGS sequence"/>
</dbReference>
<comment type="caution">
    <text evidence="1">The sequence shown here is derived from an EMBL/GenBank/DDBJ whole genome shotgun (WGS) entry which is preliminary data.</text>
</comment>
<proteinExistence type="predicted"/>